<dbReference type="Proteomes" id="UP000308730">
    <property type="component" value="Unassembled WGS sequence"/>
</dbReference>
<dbReference type="InterPro" id="IPR019734">
    <property type="entry name" value="TPR_rpt"/>
</dbReference>
<feature type="repeat" description="TPR" evidence="10">
    <location>
        <begin position="451"/>
        <end position="484"/>
    </location>
</feature>
<evidence type="ECO:0000256" key="4">
    <source>
        <dbReference type="ARBA" id="ARBA00022787"/>
    </source>
</evidence>
<evidence type="ECO:0000256" key="7">
    <source>
        <dbReference type="ARBA" id="ARBA00023128"/>
    </source>
</evidence>
<dbReference type="PROSITE" id="PS50005">
    <property type="entry name" value="TPR"/>
    <property type="match status" value="3"/>
</dbReference>
<dbReference type="GO" id="GO:0030150">
    <property type="term" value="P:protein import into mitochondrial matrix"/>
    <property type="evidence" value="ECO:0007669"/>
    <property type="project" value="TreeGrafter"/>
</dbReference>
<keyword evidence="3" id="KW-0677">Repeat</keyword>
<dbReference type="Pfam" id="PF24840">
    <property type="entry name" value="NTF2_SigF"/>
    <property type="match status" value="1"/>
</dbReference>
<dbReference type="PANTHER" id="PTHR46208:SF1">
    <property type="entry name" value="MITOCHONDRIAL IMPORT RECEPTOR SUBUNIT TOM70"/>
    <property type="match status" value="1"/>
</dbReference>
<evidence type="ECO:0000256" key="3">
    <source>
        <dbReference type="ARBA" id="ARBA00022737"/>
    </source>
</evidence>
<evidence type="ECO:0000256" key="2">
    <source>
        <dbReference type="ARBA" id="ARBA00022692"/>
    </source>
</evidence>
<keyword evidence="7" id="KW-0496">Mitochondrion</keyword>
<dbReference type="GO" id="GO:0045039">
    <property type="term" value="P:protein insertion into mitochondrial inner membrane"/>
    <property type="evidence" value="ECO:0007669"/>
    <property type="project" value="TreeGrafter"/>
</dbReference>
<comment type="subcellular location">
    <subcellularLocation>
        <location evidence="1">Mitochondrion outer membrane</location>
        <topology evidence="1">Single-pass membrane protein</topology>
    </subcellularLocation>
</comment>
<proteinExistence type="inferred from homology"/>
<feature type="compositionally biased region" description="Basic residues" evidence="11">
    <location>
        <begin position="59"/>
        <end position="70"/>
    </location>
</feature>
<dbReference type="EMBL" id="SGPM01000016">
    <property type="protein sequence ID" value="THH32714.1"/>
    <property type="molecule type" value="Genomic_DNA"/>
</dbReference>
<organism evidence="14 15">
    <name type="scientific">Antrodiella citrinella</name>
    <dbReference type="NCBI Taxonomy" id="2447956"/>
    <lineage>
        <taxon>Eukaryota</taxon>
        <taxon>Fungi</taxon>
        <taxon>Dikarya</taxon>
        <taxon>Basidiomycota</taxon>
        <taxon>Agaricomycotina</taxon>
        <taxon>Agaricomycetes</taxon>
        <taxon>Polyporales</taxon>
        <taxon>Steccherinaceae</taxon>
        <taxon>Antrodiella</taxon>
    </lineage>
</organism>
<evidence type="ECO:0000256" key="5">
    <source>
        <dbReference type="ARBA" id="ARBA00022803"/>
    </source>
</evidence>
<evidence type="ECO:0000259" key="13">
    <source>
        <dbReference type="Pfam" id="PF24840"/>
    </source>
</evidence>
<dbReference type="GO" id="GO:0008320">
    <property type="term" value="F:protein transmembrane transporter activity"/>
    <property type="evidence" value="ECO:0007669"/>
    <property type="project" value="TreeGrafter"/>
</dbReference>
<evidence type="ECO:0000313" key="14">
    <source>
        <dbReference type="EMBL" id="THH32714.1"/>
    </source>
</evidence>
<feature type="repeat" description="TPR" evidence="10">
    <location>
        <begin position="383"/>
        <end position="416"/>
    </location>
</feature>
<accession>A0A4S4N1C9</accession>
<feature type="repeat" description="TPR" evidence="10">
    <location>
        <begin position="349"/>
        <end position="382"/>
    </location>
</feature>
<feature type="region of interest" description="Disordered" evidence="11">
    <location>
        <begin position="45"/>
        <end position="85"/>
    </location>
</feature>
<evidence type="ECO:0000256" key="9">
    <source>
        <dbReference type="ARBA" id="ARBA00038030"/>
    </source>
</evidence>
<dbReference type="SUPFAM" id="SSF48452">
    <property type="entry name" value="TPR-like"/>
    <property type="match status" value="1"/>
</dbReference>
<dbReference type="InterPro" id="IPR057514">
    <property type="entry name" value="NTF2_SigF"/>
</dbReference>
<feature type="domain" description="SigF-like NTF2-like" evidence="13">
    <location>
        <begin position="601"/>
        <end position="771"/>
    </location>
</feature>
<feature type="compositionally biased region" description="Basic and acidic residues" evidence="11">
    <location>
        <begin position="48"/>
        <end position="58"/>
    </location>
</feature>
<evidence type="ECO:0000256" key="1">
    <source>
        <dbReference type="ARBA" id="ARBA00004572"/>
    </source>
</evidence>
<gene>
    <name evidence="14" type="ORF">EUX98_g1433</name>
</gene>
<dbReference type="PANTHER" id="PTHR46208">
    <property type="entry name" value="MITOCHONDRIAL IMPORT RECEPTOR SUBUNIT TOM70"/>
    <property type="match status" value="1"/>
</dbReference>
<comment type="similarity">
    <text evidence="9">Belongs to the Tom70 family.</text>
</comment>
<dbReference type="InterPro" id="IPR011990">
    <property type="entry name" value="TPR-like_helical_dom_sf"/>
</dbReference>
<evidence type="ECO:0000256" key="6">
    <source>
        <dbReference type="ARBA" id="ARBA00022989"/>
    </source>
</evidence>
<reference evidence="14 15" key="1">
    <citation type="submission" date="2019-02" db="EMBL/GenBank/DDBJ databases">
        <title>Genome sequencing of the rare red list fungi Antrodiella citrinella (Flaviporus citrinellus).</title>
        <authorList>
            <person name="Buettner E."/>
            <person name="Kellner H."/>
        </authorList>
    </citation>
    <scope>NUCLEOTIDE SEQUENCE [LARGE SCALE GENOMIC DNA]</scope>
    <source>
        <strain evidence="14 15">DSM 108506</strain>
    </source>
</reference>
<evidence type="ECO:0000256" key="11">
    <source>
        <dbReference type="SAM" id="MobiDB-lite"/>
    </source>
</evidence>
<keyword evidence="6 12" id="KW-1133">Transmembrane helix</keyword>
<dbReference type="AlphaFoldDB" id="A0A4S4N1C9"/>
<protein>
    <recommendedName>
        <fullName evidence="13">SigF-like NTF2-like domain-containing protein</fullName>
    </recommendedName>
</protein>
<evidence type="ECO:0000256" key="12">
    <source>
        <dbReference type="SAM" id="Phobius"/>
    </source>
</evidence>
<feature type="transmembrane region" description="Helical" evidence="12">
    <location>
        <begin position="24"/>
        <end position="43"/>
    </location>
</feature>
<dbReference type="Pfam" id="PF14559">
    <property type="entry name" value="TPR_19"/>
    <property type="match status" value="1"/>
</dbReference>
<comment type="caution">
    <text evidence="14">The sequence shown here is derived from an EMBL/GenBank/DDBJ whole genome shotgun (WGS) entry which is preliminary data.</text>
</comment>
<keyword evidence="15" id="KW-1185">Reference proteome</keyword>
<keyword evidence="2 12" id="KW-0812">Transmembrane</keyword>
<keyword evidence="5 10" id="KW-0802">TPR repeat</keyword>
<keyword evidence="8 12" id="KW-0472">Membrane</keyword>
<dbReference type="GO" id="GO:0030943">
    <property type="term" value="F:mitochondrion targeting sequence binding"/>
    <property type="evidence" value="ECO:0007669"/>
    <property type="project" value="TreeGrafter"/>
</dbReference>
<keyword evidence="4" id="KW-1000">Mitochondrion outer membrane</keyword>
<dbReference type="SMART" id="SM00028">
    <property type="entry name" value="TPR"/>
    <property type="match status" value="10"/>
</dbReference>
<evidence type="ECO:0000256" key="10">
    <source>
        <dbReference type="PROSITE-ProRule" id="PRU00339"/>
    </source>
</evidence>
<name>A0A4S4N1C9_9APHY</name>
<dbReference type="Pfam" id="PF13432">
    <property type="entry name" value="TPR_16"/>
    <property type="match status" value="1"/>
</dbReference>
<dbReference type="Gene3D" id="1.25.40.10">
    <property type="entry name" value="Tetratricopeptide repeat domain"/>
    <property type="match status" value="2"/>
</dbReference>
<evidence type="ECO:0000313" key="15">
    <source>
        <dbReference type="Proteomes" id="UP000308730"/>
    </source>
</evidence>
<dbReference type="OrthoDB" id="2942533at2759"/>
<dbReference type="GO" id="GO:0005741">
    <property type="term" value="C:mitochondrial outer membrane"/>
    <property type="evidence" value="ECO:0007669"/>
    <property type="project" value="UniProtKB-SubCell"/>
</dbReference>
<dbReference type="Pfam" id="PF13414">
    <property type="entry name" value="TPR_11"/>
    <property type="match status" value="1"/>
</dbReference>
<evidence type="ECO:0000256" key="8">
    <source>
        <dbReference type="ARBA" id="ARBA00023136"/>
    </source>
</evidence>
<sequence length="779" mass="86823">MSSSTSSEGVVDRVQAFVSENKRAVLVGAALTVAAIGGIAYYASTSRRPGEGDAEKGERKKKSKSSKKSKLTKDEDGPLLEETGKAADAQEVEDVVLTDEQIAGMSTEERKKAAALLKASGNTAYQKHDFQNAVGLYTRAIAVTPAPEPVFYSNRAACYMNMKPPVYESVVTDCNSALALDSRYIKALLRRATALEHLERLEDSLRDFTTATILEQFRNDNAAQSVERVLKKLAAKKAEEILATREPRLPSHTFVSAYFGAFRNRPPPTLPESPTTGDQNLLTAIQALAACDYAHSLSLINEALEQGLSNDELKAEALNLRGTYKFLFADVSGAKEDLEASLALVPSLTQSLVKLASVHMEQGDAAKAFECFDEAIRQNPKDPDIYYHRGQVLFIMNEFDKAAENYTESTALDDQFVFSHIQLAVAQYKGNHVANSMATFRRTLKQFPHRSEPFNYYGELLLDSQRFADAIEKFERAIEIEKSKTRPPPINVLPLVNLGLAMYQRENKPELAQQHCEEALALDPECEAAVATLAQLHLQSQDLPKAIEMFKLQAELARSEPELLNALTYRYATSAQIEFVKNYPDMMPQLGQMARGMMGMMERPEEEIAGIVKSLTCAETPEAQKETVEKYYAVDAGFRHPLSTVLPSPNSRNSILGIYQWYRVMSPEIKLDVRSVTYNESQNELFVDVVQEFHIRWSPFKPTPARLLVHLVLAPSVDDPKLFVVSLHEDFYHPEDILALTIPPLMPVVRLLLRAGSMASNINAFLFAKIGFWGTRDKF</sequence>